<dbReference type="Gene3D" id="2.60.40.1180">
    <property type="entry name" value="Golgi alpha-mannosidase II"/>
    <property type="match status" value="2"/>
</dbReference>
<feature type="domain" description="Glycoside hydrolase family 31 TIM barrel" evidence="5">
    <location>
        <begin position="344"/>
        <end position="770"/>
    </location>
</feature>
<dbReference type="CDD" id="cd14752">
    <property type="entry name" value="GH31_N"/>
    <property type="match status" value="1"/>
</dbReference>
<evidence type="ECO:0000256" key="3">
    <source>
        <dbReference type="ARBA" id="ARBA00012741"/>
    </source>
</evidence>
<keyword evidence="4" id="KW-0378">Hydrolase</keyword>
<dbReference type="Proteomes" id="UP001412239">
    <property type="component" value="Unassembled WGS sequence"/>
</dbReference>
<dbReference type="Pfam" id="PF01055">
    <property type="entry name" value="Glyco_hydro_31_2nd"/>
    <property type="match status" value="1"/>
</dbReference>
<dbReference type="InterPro" id="IPR000322">
    <property type="entry name" value="Glyco_hydro_31_TIM"/>
</dbReference>
<evidence type="ECO:0000256" key="1">
    <source>
        <dbReference type="ARBA" id="ARBA00001657"/>
    </source>
</evidence>
<proteinExistence type="inferred from homology"/>
<dbReference type="InterPro" id="IPR017853">
    <property type="entry name" value="GH"/>
</dbReference>
<evidence type="ECO:0000259" key="6">
    <source>
        <dbReference type="Pfam" id="PF21365"/>
    </source>
</evidence>
<dbReference type="EC" id="3.2.1.20" evidence="3"/>
<dbReference type="GO" id="GO:0005975">
    <property type="term" value="P:carbohydrate metabolic process"/>
    <property type="evidence" value="ECO:0007669"/>
    <property type="project" value="InterPro"/>
</dbReference>
<dbReference type="InterPro" id="IPR013780">
    <property type="entry name" value="Glyco_hydro_b"/>
</dbReference>
<dbReference type="AlphaFoldDB" id="A0A292Q8H1"/>
<accession>A0A292Q8H1</accession>
<dbReference type="Gene3D" id="3.20.20.80">
    <property type="entry name" value="Glycosidases"/>
    <property type="match status" value="1"/>
</dbReference>
<organism evidence="7 8">
    <name type="scientific">Tuber aestivum</name>
    <name type="common">summer truffle</name>
    <dbReference type="NCBI Taxonomy" id="59557"/>
    <lineage>
        <taxon>Eukaryota</taxon>
        <taxon>Fungi</taxon>
        <taxon>Dikarya</taxon>
        <taxon>Ascomycota</taxon>
        <taxon>Pezizomycotina</taxon>
        <taxon>Pezizomycetes</taxon>
        <taxon>Pezizales</taxon>
        <taxon>Tuberaceae</taxon>
        <taxon>Tuber</taxon>
    </lineage>
</organism>
<dbReference type="InterPro" id="IPR048395">
    <property type="entry name" value="Glyco_hydro_31_C"/>
</dbReference>
<dbReference type="PANTHER" id="PTHR22762:SF120">
    <property type="entry name" value="HETEROGLYCAN GLUCOSIDASE 1"/>
    <property type="match status" value="1"/>
</dbReference>
<feature type="domain" description="Glycosyl hydrolase family 31 C-terminal" evidence="6">
    <location>
        <begin position="779"/>
        <end position="896"/>
    </location>
</feature>
<dbReference type="SUPFAM" id="SSF74650">
    <property type="entry name" value="Galactose mutarotase-like"/>
    <property type="match status" value="1"/>
</dbReference>
<keyword evidence="8" id="KW-1185">Reference proteome</keyword>
<evidence type="ECO:0000313" key="8">
    <source>
        <dbReference type="Proteomes" id="UP001412239"/>
    </source>
</evidence>
<dbReference type="PANTHER" id="PTHR22762">
    <property type="entry name" value="ALPHA-GLUCOSIDASE"/>
    <property type="match status" value="1"/>
</dbReference>
<dbReference type="Pfam" id="PF21365">
    <property type="entry name" value="Glyco_hydro_31_3rd"/>
    <property type="match status" value="1"/>
</dbReference>
<dbReference type="Gene3D" id="2.60.40.1760">
    <property type="entry name" value="glycosyl hydrolase (family 31)"/>
    <property type="match status" value="1"/>
</dbReference>
<evidence type="ECO:0000256" key="2">
    <source>
        <dbReference type="ARBA" id="ARBA00007806"/>
    </source>
</evidence>
<dbReference type="InterPro" id="IPR011013">
    <property type="entry name" value="Gal_mutarotase_sf_dom"/>
</dbReference>
<dbReference type="GO" id="GO:0004558">
    <property type="term" value="F:alpha-1,4-glucosidase activity"/>
    <property type="evidence" value="ECO:0007669"/>
    <property type="project" value="UniProtKB-EC"/>
</dbReference>
<evidence type="ECO:0000259" key="5">
    <source>
        <dbReference type="Pfam" id="PF01055"/>
    </source>
</evidence>
<dbReference type="EMBL" id="LN890953">
    <property type="protein sequence ID" value="CUS15010.1"/>
    <property type="molecule type" value="Genomic_DNA"/>
</dbReference>
<comment type="similarity">
    <text evidence="2 4">Belongs to the glycosyl hydrolase 31 family.</text>
</comment>
<dbReference type="GO" id="GO:0030246">
    <property type="term" value="F:carbohydrate binding"/>
    <property type="evidence" value="ECO:0007669"/>
    <property type="project" value="InterPro"/>
</dbReference>
<gene>
    <name evidence="7" type="ORF">GSTUAT00000904001</name>
</gene>
<reference evidence="7" key="1">
    <citation type="submission" date="2015-10" db="EMBL/GenBank/DDBJ databases">
        <authorList>
            <person name="Regsiter A."/>
            <person name="william w."/>
        </authorList>
    </citation>
    <scope>NUCLEOTIDE SEQUENCE</scope>
    <source>
        <strain evidence="7">Montdore</strain>
    </source>
</reference>
<dbReference type="SUPFAM" id="SSF51445">
    <property type="entry name" value="(Trans)glycosidases"/>
    <property type="match status" value="1"/>
</dbReference>
<name>A0A292Q8H1_9PEZI</name>
<sequence>MTYLADSHSFLLPEEFFESFHQGDFTSSTRVTYRPEDNISSNPVITTGAFLRLSTGDSGGLEPLLLIQFVRPKVWRIRFDPNSTHPGDYDDYNSRTIISDTLTNLRDILDKVEGIEWETEFIAGSETDQFYILRSVLYGNDAEPRERTTISEILVYKECFKIQVVRCVNESGVADPPDSQGAQKALHSQRKIVWETAGVGLSWKKTGTAAATVLTSKKPGLARYMGWGEQGGKELLKKSTLMNYFNFDNMTYSSVYGQGPLDEREPLYHSEPFWLELNGLPNYKSQVATFVDNYSQICVDFCVNHGGEINVGTRFGPLQYFVFAGDSVAEIIYLYSSIIGRARLKPRYVLGHHQGCYGYDTRNKVLKAAYGYVDRDIPLDGIHIDVDLQEDYRTFTIDSERRFARPREMFNELRGLGIKSCTNITPVINLNPSDTYNTLQEGHKHGHFIMDKRYDDGSGVVPVHKVEYICYEGGVKLFIDPVNETGQFPGAEYDFTQYYNNPKLAYRGGVGYGGTLGAPGHYPNLNNANTRKWWGEQYKYLFDHGLEFIWQDMTTPAIAKEYGDMKGLPFRLMVESDCWSGKDDSPEQMKPAIEIWSLYSYNLHKATYEGLNKLESRKGRRNFIIGRGSYAGANKWAGLWTGDNASTWDHLHISVNQVLSLGISGNEIVGTDVGGFMPAGGFDTSTGGRWAEPELLIRWYCAYSMLPWFRNHYHGKRGMKLFQEPYAFTDHFNSNPSGVPEKDRYLWLSVEPICRYYVKLRYSLIQLLYDAMFEHQFNGLPIARSLVITDSEDSSLLGEQDWVLDNEYMVRNDLLVCPVMHQQSVAGGHRSIYLPQPDGWYKFNLRIDNDGPRHHGVPLGERIPGGSKFEVDAHIASEPAFLPNITPMFVREGGIIPQIEVRQHTDHIPGKVNPIFIHLYPGRKTNCYSMFLDDGVSRDSAPNAYIDGENVIMTYVGIDEGRGRFADVDTDPEARNKFREIVFEQSFNLQEGTRTLTITVLRDNFDPSDYIGKVLTLVFWHEPANSQERSQEVRYEGYTGTHHHCHHEKHNNTVVRLSLSSDLNKCRKVMVVLGM</sequence>
<evidence type="ECO:0000256" key="4">
    <source>
        <dbReference type="RuleBase" id="RU361185"/>
    </source>
</evidence>
<evidence type="ECO:0000313" key="7">
    <source>
        <dbReference type="EMBL" id="CUS15010.1"/>
    </source>
</evidence>
<comment type="catalytic activity">
    <reaction evidence="1">
        <text>Hydrolysis of terminal, non-reducing (1-&gt;4)-linked alpha-D-glucose residues with release of alpha-D-glucose.</text>
        <dbReference type="EC" id="3.2.1.20"/>
    </reaction>
</comment>
<keyword evidence="4" id="KW-0326">Glycosidase</keyword>
<protein>
    <recommendedName>
        <fullName evidence="3">alpha-glucosidase</fullName>
        <ecNumber evidence="3">3.2.1.20</ecNumber>
    </recommendedName>
</protein>